<dbReference type="InterPro" id="IPR023089">
    <property type="entry name" value="YozE_SAM-like"/>
</dbReference>
<dbReference type="PIRSF" id="PIRSF037262">
    <property type="entry name" value="UCP037262"/>
    <property type="match status" value="1"/>
</dbReference>
<sequence length="75" mass="8732">MNRSFYHYLMTLRGGKSSDALSTFATEAGKDIQFPKHSTSYEEISDYLEMNVDYLPSMDIFDTAWDHYLENNHLA</sequence>
<evidence type="ECO:0000313" key="4">
    <source>
        <dbReference type="EMBL" id="PTO36812.1"/>
    </source>
</evidence>
<feature type="domain" description="YozE SAM-like" evidence="2">
    <location>
        <begin position="4"/>
        <end position="70"/>
    </location>
</feature>
<dbReference type="EMBL" id="NGMS01000001">
    <property type="protein sequence ID" value="OTP26991.1"/>
    <property type="molecule type" value="Genomic_DNA"/>
</dbReference>
<dbReference type="SUPFAM" id="SSF140652">
    <property type="entry name" value="YozE-like"/>
    <property type="match status" value="1"/>
</dbReference>
<evidence type="ECO:0000259" key="2">
    <source>
        <dbReference type="Pfam" id="PF06855"/>
    </source>
</evidence>
<dbReference type="EMBL" id="PYGR01000006">
    <property type="protein sequence ID" value="PTO36812.1"/>
    <property type="molecule type" value="Genomic_DNA"/>
</dbReference>
<dbReference type="InterPro" id="IPR036806">
    <property type="entry name" value="YozE_SAM-like_sf"/>
</dbReference>
<name>A0A1A6G6S9_ENTMU</name>
<evidence type="ECO:0000313" key="3">
    <source>
        <dbReference type="EMBL" id="OTP26991.1"/>
    </source>
</evidence>
<evidence type="ECO:0000313" key="5">
    <source>
        <dbReference type="Proteomes" id="UP000195024"/>
    </source>
</evidence>
<proteinExistence type="inferred from homology"/>
<evidence type="ECO:0000313" key="6">
    <source>
        <dbReference type="Proteomes" id="UP000244022"/>
    </source>
</evidence>
<protein>
    <recommendedName>
        <fullName evidence="1">UPF0346 protein A5802_000725</fullName>
    </recommendedName>
</protein>
<accession>A0A1A6G6S9</accession>
<dbReference type="Proteomes" id="UP000195024">
    <property type="component" value="Unassembled WGS sequence"/>
</dbReference>
<comment type="caution">
    <text evidence="3">The sequence shown here is derived from an EMBL/GenBank/DDBJ whole genome shotgun (WGS) entry which is preliminary data.</text>
</comment>
<dbReference type="Gene3D" id="1.10.150.260">
    <property type="entry name" value="YozE SAM-like"/>
    <property type="match status" value="1"/>
</dbReference>
<dbReference type="Proteomes" id="UP000244022">
    <property type="component" value="Unassembled WGS sequence"/>
</dbReference>
<dbReference type="NCBIfam" id="NF010193">
    <property type="entry name" value="PRK13672.1"/>
    <property type="match status" value="1"/>
</dbReference>
<dbReference type="AlphaFoldDB" id="A0A1A6G6S9"/>
<evidence type="ECO:0000256" key="1">
    <source>
        <dbReference type="HAMAP-Rule" id="MF_01538"/>
    </source>
</evidence>
<gene>
    <name evidence="3" type="ORF">A5802_000725</name>
    <name evidence="4" type="ORF">C6N14_02660</name>
</gene>
<reference evidence="3 5" key="1">
    <citation type="submission" date="2017-05" db="EMBL/GenBank/DDBJ databases">
        <title>The Genome Sequence of Enterococcus mundtii 6B1_DIV0119.</title>
        <authorList>
            <consortium name="The Broad Institute Genomics Platform"/>
            <consortium name="The Broad Institute Genomic Center for Infectious Diseases"/>
            <person name="Earl A."/>
            <person name="Manson A."/>
            <person name="Schwartman J."/>
            <person name="Gilmore M."/>
            <person name="Abouelleil A."/>
            <person name="Cao P."/>
            <person name="Chapman S."/>
            <person name="Cusick C."/>
            <person name="Shea T."/>
            <person name="Young S."/>
            <person name="Neafsey D."/>
            <person name="Nusbaum C."/>
            <person name="Birren B."/>
        </authorList>
    </citation>
    <scope>NUCLEOTIDE SEQUENCE [LARGE SCALE GENOMIC DNA]</scope>
    <source>
        <strain evidence="3 5">6B1_DIV0119</strain>
    </source>
</reference>
<dbReference type="RefSeq" id="WP_019723629.1">
    <property type="nucleotide sequence ID" value="NZ_FOUC01000016.1"/>
</dbReference>
<reference evidence="4 6" key="2">
    <citation type="submission" date="2018-03" db="EMBL/GenBank/DDBJ databases">
        <title>Draft genome sequences of four Enterococcus mundtii strains isolated from beef slaughterhouses in Kenya.</title>
        <authorList>
            <person name="Wambui J."/>
            <person name="Stevens M."/>
            <person name="Njage P."/>
            <person name="Stephan R."/>
            <person name="Tasara T."/>
        </authorList>
    </citation>
    <scope>NUCLEOTIDE SEQUENCE [LARGE SCALE GENOMIC DNA]</scope>
    <source>
        <strain evidence="4 6">H18-EM</strain>
    </source>
</reference>
<dbReference type="HAMAP" id="MF_01538">
    <property type="entry name" value="UPF0346"/>
    <property type="match status" value="1"/>
</dbReference>
<dbReference type="Pfam" id="PF06855">
    <property type="entry name" value="YozE_SAM_like"/>
    <property type="match status" value="1"/>
</dbReference>
<comment type="similarity">
    <text evidence="1">Belongs to the UPF0346 family.</text>
</comment>
<dbReference type="InterPro" id="IPR010673">
    <property type="entry name" value="UPF0346"/>
</dbReference>
<organism evidence="3 5">
    <name type="scientific">Enterococcus mundtii</name>
    <dbReference type="NCBI Taxonomy" id="53346"/>
    <lineage>
        <taxon>Bacteria</taxon>
        <taxon>Bacillati</taxon>
        <taxon>Bacillota</taxon>
        <taxon>Bacilli</taxon>
        <taxon>Lactobacillales</taxon>
        <taxon>Enterococcaceae</taxon>
        <taxon>Enterococcus</taxon>
    </lineage>
</organism>